<keyword evidence="4" id="KW-1185">Reference proteome</keyword>
<proteinExistence type="predicted"/>
<feature type="chain" id="PRO_5043129835" description="DUF333 domain-containing protein" evidence="1">
    <location>
        <begin position="26"/>
        <end position="78"/>
    </location>
</feature>
<dbReference type="RefSeq" id="WP_075066496.1">
    <property type="nucleotide sequence ID" value="NZ_LKAJ02000001.1"/>
</dbReference>
<dbReference type="EMBL" id="LKAJ02000001">
    <property type="protein sequence ID" value="MCS5710094.1"/>
    <property type="molecule type" value="Genomic_DNA"/>
</dbReference>
<evidence type="ECO:0000313" key="2">
    <source>
        <dbReference type="EMBL" id="KRG20951.1"/>
    </source>
</evidence>
<dbReference type="Proteomes" id="UP000051497">
    <property type="component" value="Unassembled WGS sequence"/>
</dbReference>
<reference evidence="3" key="2">
    <citation type="journal article" date="2016" name="Genome Announc.">
        <title>Draft Genome Sequences of Two Novel Amoeba-Resistant Intranuclear Bacteria, 'Candidatus Berkiella cookevillensis' and 'Candidatus Berkiella aquae'.</title>
        <authorList>
            <person name="Mehari Y.T."/>
            <person name="Arivett B.A."/>
            <person name="Farone A.L."/>
            <person name="Gunderson J.H."/>
            <person name="Farone M.B."/>
        </authorList>
    </citation>
    <scope>NUCLEOTIDE SEQUENCE</scope>
    <source>
        <strain evidence="3">HT99</strain>
    </source>
</reference>
<evidence type="ECO:0008006" key="5">
    <source>
        <dbReference type="Google" id="ProtNLM"/>
    </source>
</evidence>
<keyword evidence="1" id="KW-0732">Signal</keyword>
<reference evidence="3" key="3">
    <citation type="submission" date="2021-06" db="EMBL/GenBank/DDBJ databases">
        <title>Genomic Description and Analysis of Intracellular Bacteria, Candidatus Berkiella cookevillensis and Candidatus Berkiella aquae.</title>
        <authorList>
            <person name="Kidane D.T."/>
            <person name="Mehari Y.T."/>
            <person name="Rice F.C."/>
            <person name="Arivett B.A."/>
            <person name="Farone A.L."/>
            <person name="Berk S.G."/>
            <person name="Farone M.B."/>
        </authorList>
    </citation>
    <scope>NUCLEOTIDE SEQUENCE</scope>
    <source>
        <strain evidence="3">HT99</strain>
    </source>
</reference>
<evidence type="ECO:0000313" key="3">
    <source>
        <dbReference type="EMBL" id="MCS5710094.1"/>
    </source>
</evidence>
<reference evidence="2" key="1">
    <citation type="submission" date="2015-09" db="EMBL/GenBank/DDBJ databases">
        <title>Draft Genome Sequences of Two Novel Amoeba-resistant Intranuclear Bacteria, Candidatus Berkiella cookevillensis and Candidatus Berkiella aquae.</title>
        <authorList>
            <person name="Mehari Y.T."/>
            <person name="Arivett B.A."/>
            <person name="Farone A.L."/>
            <person name="Gunderson J.H."/>
            <person name="Farone M.B."/>
        </authorList>
    </citation>
    <scope>NUCLEOTIDE SEQUENCE [LARGE SCALE GENOMIC DNA]</scope>
    <source>
        <strain evidence="2">HT99</strain>
    </source>
</reference>
<name>A0A0Q9YW74_9GAMM</name>
<dbReference type="EMBL" id="LKAJ01000007">
    <property type="protein sequence ID" value="KRG20951.1"/>
    <property type="molecule type" value="Genomic_DNA"/>
</dbReference>
<sequence length="78" mass="8246">MKKLSKVSIVTLLLATGWWGFVASADNRNPLPPAALEACSDKGSGDICSFVNEKGDSINGSCSYQGNVDGKLYCVPIH</sequence>
<accession>A0A0Q9YW74</accession>
<evidence type="ECO:0000256" key="1">
    <source>
        <dbReference type="SAM" id="SignalP"/>
    </source>
</evidence>
<gene>
    <name evidence="3" type="ORF">HT99x_001495</name>
    <name evidence="2" type="ORF">HT99x_01871</name>
</gene>
<evidence type="ECO:0000313" key="4">
    <source>
        <dbReference type="Proteomes" id="UP000051497"/>
    </source>
</evidence>
<comment type="caution">
    <text evidence="2">The sequence shown here is derived from an EMBL/GenBank/DDBJ whole genome shotgun (WGS) entry which is preliminary data.</text>
</comment>
<protein>
    <recommendedName>
        <fullName evidence="5">DUF333 domain-containing protein</fullName>
    </recommendedName>
</protein>
<dbReference type="AlphaFoldDB" id="A0A0Q9YW74"/>
<organism evidence="2">
    <name type="scientific">Candidatus Berkiella aquae</name>
    <dbReference type="NCBI Taxonomy" id="295108"/>
    <lineage>
        <taxon>Bacteria</taxon>
        <taxon>Pseudomonadati</taxon>
        <taxon>Pseudomonadota</taxon>
        <taxon>Gammaproteobacteria</taxon>
        <taxon>Candidatus Berkiellales</taxon>
        <taxon>Candidatus Berkiellaceae</taxon>
        <taxon>Candidatus Berkiella</taxon>
    </lineage>
</organism>
<feature type="signal peptide" evidence="1">
    <location>
        <begin position="1"/>
        <end position="25"/>
    </location>
</feature>